<evidence type="ECO:0000256" key="4">
    <source>
        <dbReference type="ARBA" id="ARBA00022691"/>
    </source>
</evidence>
<dbReference type="Proteomes" id="UP001157439">
    <property type="component" value="Unassembled WGS sequence"/>
</dbReference>
<dbReference type="InterPro" id="IPR029026">
    <property type="entry name" value="tRNA_m1G_MTases_N"/>
</dbReference>
<evidence type="ECO:0000256" key="2">
    <source>
        <dbReference type="ARBA" id="ARBA00022603"/>
    </source>
</evidence>
<keyword evidence="4 5" id="KW-0949">S-adenosyl-L-methionine</keyword>
<evidence type="ECO:0000256" key="1">
    <source>
        <dbReference type="ARBA" id="ARBA00007228"/>
    </source>
</evidence>
<evidence type="ECO:0000256" key="3">
    <source>
        <dbReference type="ARBA" id="ARBA00022679"/>
    </source>
</evidence>
<comment type="caution">
    <text evidence="7">The sequence shown here is derived from an EMBL/GenBank/DDBJ whole genome shotgun (WGS) entry which is preliminary data.</text>
</comment>
<dbReference type="PIRSF" id="PIRSF004808">
    <property type="entry name" value="LasT"/>
    <property type="match status" value="1"/>
</dbReference>
<dbReference type="GO" id="GO:0005829">
    <property type="term" value="C:cytosol"/>
    <property type="evidence" value="ECO:0007669"/>
    <property type="project" value="TreeGrafter"/>
</dbReference>
<evidence type="ECO:0000259" key="6">
    <source>
        <dbReference type="Pfam" id="PF00588"/>
    </source>
</evidence>
<dbReference type="NCBIfam" id="TIGR00050">
    <property type="entry name" value="rRNA_methyl_1"/>
    <property type="match status" value="1"/>
</dbReference>
<dbReference type="Gene3D" id="1.10.8.590">
    <property type="match status" value="1"/>
</dbReference>
<comment type="catalytic activity">
    <reaction evidence="5">
        <text>uridine(32) in tRNA + S-adenosyl-L-methionine = 2'-O-methyluridine(32) in tRNA + S-adenosyl-L-homocysteine + H(+)</text>
        <dbReference type="Rhea" id="RHEA:42936"/>
        <dbReference type="Rhea" id="RHEA-COMP:10107"/>
        <dbReference type="Rhea" id="RHEA-COMP:10290"/>
        <dbReference type="ChEBI" id="CHEBI:15378"/>
        <dbReference type="ChEBI" id="CHEBI:57856"/>
        <dbReference type="ChEBI" id="CHEBI:59789"/>
        <dbReference type="ChEBI" id="CHEBI:65315"/>
        <dbReference type="ChEBI" id="CHEBI:74478"/>
        <dbReference type="EC" id="2.1.1.200"/>
    </reaction>
</comment>
<protein>
    <recommendedName>
        <fullName evidence="5">tRNA (cytidine/uridine-2'-O-)-methyltransferase TrmJ</fullName>
        <ecNumber evidence="5">2.1.1.200</ecNumber>
    </recommendedName>
    <alternativeName>
        <fullName evidence="5">tRNA (cytidine(32)/uridine(32)-2'-O)-methyltransferase</fullName>
    </alternativeName>
    <alternativeName>
        <fullName evidence="5">tRNA Cm32/Um32 methyltransferase</fullName>
    </alternativeName>
</protein>
<dbReference type="Gene3D" id="3.40.1280.10">
    <property type="match status" value="1"/>
</dbReference>
<dbReference type="InterPro" id="IPR004384">
    <property type="entry name" value="RNA_MeTrfase_TrmJ/LasT"/>
</dbReference>
<dbReference type="GO" id="GO:0002128">
    <property type="term" value="P:tRNA nucleoside ribose methylation"/>
    <property type="evidence" value="ECO:0007669"/>
    <property type="project" value="TreeGrafter"/>
</dbReference>
<evidence type="ECO:0000256" key="5">
    <source>
        <dbReference type="RuleBase" id="RU362024"/>
    </source>
</evidence>
<keyword evidence="5" id="KW-0819">tRNA processing</keyword>
<evidence type="ECO:0000313" key="7">
    <source>
        <dbReference type="EMBL" id="GLS82923.1"/>
    </source>
</evidence>
<dbReference type="InterPro" id="IPR029028">
    <property type="entry name" value="Alpha/beta_knot_MTases"/>
</dbReference>
<dbReference type="FunFam" id="3.40.1280.10:FF:000006">
    <property type="entry name" value="Uncharacterized tRNA/rRNA methyltransferase HI_0380"/>
    <property type="match status" value="1"/>
</dbReference>
<dbReference type="InterPro" id="IPR001537">
    <property type="entry name" value="SpoU_MeTrfase"/>
</dbReference>
<dbReference type="EMBL" id="BSPO01000002">
    <property type="protein sequence ID" value="GLS82923.1"/>
    <property type="molecule type" value="Genomic_DNA"/>
</dbReference>
<accession>A0AA37WVX6</accession>
<comment type="similarity">
    <text evidence="1">Belongs to the class IV-like SAM-binding methyltransferase superfamily. RNA methyltransferase TrmH family.</text>
</comment>
<dbReference type="EC" id="2.1.1.200" evidence="5"/>
<reference evidence="7 8" key="1">
    <citation type="journal article" date="2014" name="Int. J. Syst. Evol. Microbiol.">
        <title>Complete genome sequence of Corynebacterium casei LMG S-19264T (=DSM 44701T), isolated from a smear-ripened cheese.</title>
        <authorList>
            <consortium name="US DOE Joint Genome Institute (JGI-PGF)"/>
            <person name="Walter F."/>
            <person name="Albersmeier A."/>
            <person name="Kalinowski J."/>
            <person name="Ruckert C."/>
        </authorList>
    </citation>
    <scope>NUCLEOTIDE SEQUENCE [LARGE SCALE GENOMIC DNA]</scope>
    <source>
        <strain evidence="7 8">NBRC 112785</strain>
    </source>
</reference>
<keyword evidence="2 5" id="KW-0489">Methyltransferase</keyword>
<keyword evidence="8" id="KW-1185">Reference proteome</keyword>
<evidence type="ECO:0000313" key="8">
    <source>
        <dbReference type="Proteomes" id="UP001157439"/>
    </source>
</evidence>
<dbReference type="SUPFAM" id="SSF75217">
    <property type="entry name" value="alpha/beta knot"/>
    <property type="match status" value="1"/>
</dbReference>
<keyword evidence="5" id="KW-0963">Cytoplasm</keyword>
<dbReference type="PANTHER" id="PTHR42786:SF2">
    <property type="entry name" value="TRNA (CYTIDINE_URIDINE-2'-O-)-METHYLTRANSFERASE TRMJ"/>
    <property type="match status" value="1"/>
</dbReference>
<name>A0AA37WVX6_9GAMM</name>
<proteinExistence type="inferred from homology"/>
<dbReference type="RefSeq" id="WP_095497496.1">
    <property type="nucleotide sequence ID" value="NZ_BSPO01000002.1"/>
</dbReference>
<dbReference type="GO" id="GO:0003723">
    <property type="term" value="F:RNA binding"/>
    <property type="evidence" value="ECO:0007669"/>
    <property type="project" value="InterPro"/>
</dbReference>
<comment type="subcellular location">
    <subcellularLocation>
        <location evidence="5">Cytoplasm</location>
    </subcellularLocation>
</comment>
<dbReference type="NCBIfam" id="NF011694">
    <property type="entry name" value="PRK15114.1"/>
    <property type="match status" value="1"/>
</dbReference>
<feature type="domain" description="tRNA/rRNA methyltransferase SpoU type" evidence="6">
    <location>
        <begin position="5"/>
        <end position="154"/>
    </location>
</feature>
<comment type="function">
    <text evidence="5">Catalyzes the formation of 2'O-methylated cytidine (Cm32) or 2'O-methylated uridine (Um32) at position 32 in tRNA.</text>
</comment>
<dbReference type="AlphaFoldDB" id="A0AA37WVX6"/>
<dbReference type="GO" id="GO:0160206">
    <property type="term" value="F:tRNA (cytidine(32)/uridine(32)-2'-O)-methyltransferase activity"/>
    <property type="evidence" value="ECO:0007669"/>
    <property type="project" value="UniProtKB-EC"/>
</dbReference>
<organism evidence="7 8">
    <name type="scientific">Paraferrimonas haliotis</name>
    <dbReference type="NCBI Taxonomy" id="2013866"/>
    <lineage>
        <taxon>Bacteria</taxon>
        <taxon>Pseudomonadati</taxon>
        <taxon>Pseudomonadota</taxon>
        <taxon>Gammaproteobacteria</taxon>
        <taxon>Alteromonadales</taxon>
        <taxon>Ferrimonadaceae</taxon>
        <taxon>Paraferrimonas</taxon>
    </lineage>
</organism>
<dbReference type="PANTHER" id="PTHR42786">
    <property type="entry name" value="TRNA/RRNA METHYLTRANSFERASE"/>
    <property type="match status" value="1"/>
</dbReference>
<gene>
    <name evidence="5 7" type="primary">trmJ</name>
    <name evidence="7" type="ORF">GCM10007894_09000</name>
</gene>
<dbReference type="CDD" id="cd18093">
    <property type="entry name" value="SpoU-like_TrmJ"/>
    <property type="match status" value="1"/>
</dbReference>
<keyword evidence="3" id="KW-0808">Transferase</keyword>
<sequence>MLDKVKVVLVGTTHPGNIGSAARAMKTMGLSQLVLVAPEAEVDKEAVALAAGASDILNQARTVSTLEEAIDDCQLVLATSARIRGLDWPMLAPREAGEKLIAEAHSAPVAIVFGRERSGLTNTELQLANFHVAIPANSEYSSLNLAQAVQILSYEVRMASLNHSVNSRPATEVDYPSNDDMERFYQHLQETLSSTGFIVQAHPGQIMAKLRRLFNRARPESAEMNILRGILSSVNKIVAKLPKSSD</sequence>
<comment type="catalytic activity">
    <reaction evidence="5">
        <text>cytidine(32) in tRNA + S-adenosyl-L-methionine = 2'-O-methylcytidine(32) in tRNA + S-adenosyl-L-homocysteine + H(+)</text>
        <dbReference type="Rhea" id="RHEA:42932"/>
        <dbReference type="Rhea" id="RHEA-COMP:10288"/>
        <dbReference type="Rhea" id="RHEA-COMP:10289"/>
        <dbReference type="ChEBI" id="CHEBI:15378"/>
        <dbReference type="ChEBI" id="CHEBI:57856"/>
        <dbReference type="ChEBI" id="CHEBI:59789"/>
        <dbReference type="ChEBI" id="CHEBI:74495"/>
        <dbReference type="ChEBI" id="CHEBI:82748"/>
        <dbReference type="EC" id="2.1.1.200"/>
    </reaction>
</comment>
<dbReference type="Pfam" id="PF00588">
    <property type="entry name" value="SpoU_methylase"/>
    <property type="match status" value="1"/>
</dbReference>
<comment type="subunit">
    <text evidence="5">Homodimer.</text>
</comment>